<proteinExistence type="predicted"/>
<name>A0A2H3I6D4_FUSOX</name>
<dbReference type="PANTHER" id="PTHR24148">
    <property type="entry name" value="ANKYRIN REPEAT DOMAIN-CONTAINING PROTEIN 39 HOMOLOG-RELATED"/>
    <property type="match status" value="1"/>
</dbReference>
<reference evidence="2 3" key="2">
    <citation type="journal article" date="2017" name="Sci. Rep.">
        <title>A mobile pathogenicity chromosome in Fusarium oxysporum for infection of multiple cucurbit species.</title>
        <authorList>
            <person name="van Dam P."/>
            <person name="Fokkens L."/>
            <person name="Ayukawa Y."/>
            <person name="van der Gragt M."/>
            <person name="Ter Horst A."/>
            <person name="Brankovics B."/>
            <person name="Houterman P.M."/>
            <person name="Arie T."/>
            <person name="Rep M."/>
        </authorList>
    </citation>
    <scope>NUCLEOTIDE SEQUENCE [LARGE SCALE GENOMIC DNA]</scope>
    <source>
        <strain evidence="2 3">Forc016</strain>
    </source>
</reference>
<comment type="caution">
    <text evidence="2">The sequence shown here is derived from an EMBL/GenBank/DDBJ whole genome shotgun (WGS) entry which is preliminary data.</text>
</comment>
<dbReference type="STRING" id="327505.A0A2H3I6D4"/>
<evidence type="ECO:0000259" key="1">
    <source>
        <dbReference type="Pfam" id="PF06985"/>
    </source>
</evidence>
<dbReference type="EMBL" id="MABQ02000001">
    <property type="protein sequence ID" value="PCD44732.1"/>
    <property type="molecule type" value="Genomic_DNA"/>
</dbReference>
<dbReference type="AlphaFoldDB" id="A0A2H3I6D4"/>
<feature type="domain" description="Heterokaryon incompatibility" evidence="1">
    <location>
        <begin position="328"/>
        <end position="484"/>
    </location>
</feature>
<dbReference type="InterPro" id="IPR035994">
    <property type="entry name" value="Nucleoside_phosphorylase_sf"/>
</dbReference>
<accession>A0A2H3I6D4</accession>
<dbReference type="Proteomes" id="UP000219602">
    <property type="component" value="Chromosome 1"/>
</dbReference>
<reference evidence="2 3" key="1">
    <citation type="journal article" date="2016" name="Environ. Microbiol.">
        <title>Effector profiles distinguish formae speciales of Fusarium oxysporum.</title>
        <authorList>
            <person name="van Dam P."/>
            <person name="Fokkens L."/>
            <person name="Schmidt S.M."/>
            <person name="Linmans J.H."/>
            <person name="Kistler H.C."/>
            <person name="Ma L.J."/>
            <person name="Rep M."/>
        </authorList>
    </citation>
    <scope>NUCLEOTIDE SEQUENCE [LARGE SCALE GENOMIC DNA]</scope>
    <source>
        <strain evidence="2 3">Forc016</strain>
    </source>
</reference>
<dbReference type="InterPro" id="IPR052895">
    <property type="entry name" value="HetReg/Transcr_Mod"/>
</dbReference>
<protein>
    <recommendedName>
        <fullName evidence="1">Heterokaryon incompatibility domain-containing protein</fullName>
    </recommendedName>
</protein>
<evidence type="ECO:0000313" key="2">
    <source>
        <dbReference type="EMBL" id="PCD44732.1"/>
    </source>
</evidence>
<organism evidence="2 3">
    <name type="scientific">Fusarium oxysporum f. sp. radicis-cucumerinum</name>
    <dbReference type="NCBI Taxonomy" id="327505"/>
    <lineage>
        <taxon>Eukaryota</taxon>
        <taxon>Fungi</taxon>
        <taxon>Dikarya</taxon>
        <taxon>Ascomycota</taxon>
        <taxon>Pezizomycotina</taxon>
        <taxon>Sordariomycetes</taxon>
        <taxon>Hypocreomycetidae</taxon>
        <taxon>Hypocreales</taxon>
        <taxon>Nectriaceae</taxon>
        <taxon>Fusarium</taxon>
        <taxon>Fusarium oxysporum species complex</taxon>
    </lineage>
</organism>
<dbReference type="Gene3D" id="3.40.50.1580">
    <property type="entry name" value="Nucleoside phosphorylase domain"/>
    <property type="match status" value="1"/>
</dbReference>
<gene>
    <name evidence="2" type="ORF">AU210_000188</name>
</gene>
<sequence>MCQSGSSNRHIAIVAPLPEDYETAKALLSEPEPEYHLSPSGAACSLGKAGPHDVVLIGKAKNMLNVSFFVKGAVTDLLKMFPFIRAGFLIGVDATTHSSSIAKAGHIVIGLPQNGQPGLIQFEADKASVFNRISTTSEMNHPPSCVQSVNHSSRSPMGQQQWQRYLDTELSRLGLTHCDGIEHSIQPSRVLGGKIASSASFLSDHALTDKIGSSNKIICFERAAANLQPRLPFLTICAIASSTNSPTVSDSVIRHARVVAILYAMFVARRISIVQLEQEENFTDLFQYESFNLERPGFRLIRLSRGFKSQLKCHLFQAYLDEDDLIPYEGLSYVWGSQDTPDKIEVNGKTLAITASLHDALWHLRQTDEDRILWVDALCIDQSNIKERGHQVNHMGEIYRKADNVILWLGYLNGDAALLKSAIDRFKSQLPPQAFRQWSREDSRWKDQWVRVEDGTKEYHEKLSNGLHNFMDNAWFSRVWILQEVANAKRAIVKCNLGNIPAKVFALLPHAMNVQVNEQCQAVLDIMPGPQKGSSWWNENRNLCNLLWKFRGSQATDPRDRVYALLDLASDIKDNRIRADYAKEEKAVIRDFCGYLFGEEWRANGLPASNIAELQSKIQVISKELLLQKLDQQISTASFKILLHRQGSLSNINDTDVLKVMQHGSEKMTLFLDRSEKTVRITSETALRALSRHPEVFEVFLQRPDSPLDPEPKLILQAMKHHPETLEQIVALSPQPDLSRENALIELIAEGLPSCQPYLNHNGPHLKITTRKLRITMARHQDVLLYLLRVAQSPVPFSKNTFLEAIPNDPKGIRVLGKNFQPIPITKELIAEGIMAGSVVLQSYLDMTEHPFELEEDLFLMAIEHDRRGWITRERITRISDGVEMVIPIRIISQPESANTSTLAPKVLATRSLLKRCNKPFDVTENVYKMAFEAGSSVYTQIFLTSLPDTGLKESKIQLFLTKHSAKQLLEALKTKPQVKLQITDKIIETAKDEETREMLVEIQRSERDVPEDAAIRAIKTGPKAFNALYNQPGTNFKVTERIFKAAREQGYALHILEAGRSSEVKDAHLALHRKKRKTYPNDWMAGLWRRP</sequence>
<dbReference type="GO" id="GO:0009116">
    <property type="term" value="P:nucleoside metabolic process"/>
    <property type="evidence" value="ECO:0007669"/>
    <property type="project" value="InterPro"/>
</dbReference>
<dbReference type="InterPro" id="IPR010730">
    <property type="entry name" value="HET"/>
</dbReference>
<dbReference type="GO" id="GO:0003824">
    <property type="term" value="F:catalytic activity"/>
    <property type="evidence" value="ECO:0007669"/>
    <property type="project" value="InterPro"/>
</dbReference>
<evidence type="ECO:0000313" key="3">
    <source>
        <dbReference type="Proteomes" id="UP000219602"/>
    </source>
</evidence>
<dbReference type="Pfam" id="PF06985">
    <property type="entry name" value="HET"/>
    <property type="match status" value="1"/>
</dbReference>
<dbReference type="PANTHER" id="PTHR24148:SF64">
    <property type="entry name" value="HETEROKARYON INCOMPATIBILITY DOMAIN-CONTAINING PROTEIN"/>
    <property type="match status" value="1"/>
</dbReference>